<evidence type="ECO:0000259" key="1">
    <source>
        <dbReference type="Pfam" id="PF07484"/>
    </source>
</evidence>
<name>A0ABP9F3Y4_9ACTN</name>
<feature type="domain" description="Phage tail collar" evidence="1">
    <location>
        <begin position="7"/>
        <end position="63"/>
    </location>
</feature>
<organism evidence="2 3">
    <name type="scientific">Tessaracoccus lubricantis</name>
    <dbReference type="NCBI Taxonomy" id="545543"/>
    <lineage>
        <taxon>Bacteria</taxon>
        <taxon>Bacillati</taxon>
        <taxon>Actinomycetota</taxon>
        <taxon>Actinomycetes</taxon>
        <taxon>Propionibacteriales</taxon>
        <taxon>Propionibacteriaceae</taxon>
        <taxon>Tessaracoccus</taxon>
    </lineage>
</organism>
<dbReference type="InterPro" id="IPR037053">
    <property type="entry name" value="Phage_tail_collar_dom_sf"/>
</dbReference>
<dbReference type="EMBL" id="BAABLV010000010">
    <property type="protein sequence ID" value="GAA4892198.1"/>
    <property type="molecule type" value="Genomic_DNA"/>
</dbReference>
<evidence type="ECO:0000313" key="2">
    <source>
        <dbReference type="EMBL" id="GAA4892198.1"/>
    </source>
</evidence>
<dbReference type="RefSeq" id="WP_345578924.1">
    <property type="nucleotide sequence ID" value="NZ_BAABLV010000010.1"/>
</dbReference>
<dbReference type="SUPFAM" id="SSF88874">
    <property type="entry name" value="Receptor-binding domain of short tail fibre protein gp12"/>
    <property type="match status" value="1"/>
</dbReference>
<dbReference type="Pfam" id="PF07484">
    <property type="entry name" value="Collar"/>
    <property type="match status" value="1"/>
</dbReference>
<evidence type="ECO:0000313" key="3">
    <source>
        <dbReference type="Proteomes" id="UP001501521"/>
    </source>
</evidence>
<comment type="caution">
    <text evidence="2">The sequence shown here is derived from an EMBL/GenBank/DDBJ whole genome shotgun (WGS) entry which is preliminary data.</text>
</comment>
<dbReference type="Proteomes" id="UP001501521">
    <property type="component" value="Unassembled WGS sequence"/>
</dbReference>
<proteinExistence type="predicted"/>
<sequence length="171" mass="17684">MLEPFLGTIAFFGFNFAPRGWATCEGQMMGIAQHSALFALLGNQYGGDGRVTFALPDLRGRFPMGRGQGQGLPPYTQGQMGGAPHVTLTQNNLPAHTHGVATSTQSTSKAPQGNVPAVSTGGAAYGSTPNGGAMNPGMIQPAGGSQPFSTMPPYLVGNWCIAIEGVFPSRD</sequence>
<reference evidence="3" key="1">
    <citation type="journal article" date="2019" name="Int. J. Syst. Evol. Microbiol.">
        <title>The Global Catalogue of Microorganisms (GCM) 10K type strain sequencing project: providing services to taxonomists for standard genome sequencing and annotation.</title>
        <authorList>
            <consortium name="The Broad Institute Genomics Platform"/>
            <consortium name="The Broad Institute Genome Sequencing Center for Infectious Disease"/>
            <person name="Wu L."/>
            <person name="Ma J."/>
        </authorList>
    </citation>
    <scope>NUCLEOTIDE SEQUENCE [LARGE SCALE GENOMIC DNA]</scope>
    <source>
        <strain evidence="3">JCM 19125</strain>
    </source>
</reference>
<dbReference type="Gene3D" id="3.90.1340.10">
    <property type="entry name" value="Phage tail collar domain"/>
    <property type="match status" value="1"/>
</dbReference>
<accession>A0ABP9F3Y4</accession>
<keyword evidence="3" id="KW-1185">Reference proteome</keyword>
<protein>
    <submittedName>
        <fullName evidence="2">Tail fiber protein</fullName>
    </submittedName>
</protein>
<gene>
    <name evidence="2" type="ORF">GCM10025789_06450</name>
</gene>
<dbReference type="InterPro" id="IPR011083">
    <property type="entry name" value="Phage_tail_collar_dom"/>
</dbReference>